<dbReference type="EMBL" id="QKRW01000034">
    <property type="protein sequence ID" value="RAL61116.1"/>
    <property type="molecule type" value="Genomic_DNA"/>
</dbReference>
<evidence type="ECO:0000313" key="3">
    <source>
        <dbReference type="Proteomes" id="UP000249056"/>
    </source>
</evidence>
<proteinExistence type="inferred from homology"/>
<dbReference type="AlphaFoldDB" id="A0A395ILU1"/>
<dbReference type="SUPFAM" id="SSF89372">
    <property type="entry name" value="Fucose-specific lectin"/>
    <property type="match status" value="1"/>
</dbReference>
<dbReference type="Pfam" id="PF07938">
    <property type="entry name" value="Fungal_lectin"/>
    <property type="match status" value="1"/>
</dbReference>
<dbReference type="Gene3D" id="2.120.10.70">
    <property type="entry name" value="Fucose-specific lectin"/>
    <property type="match status" value="1"/>
</dbReference>
<evidence type="ECO:0000256" key="1">
    <source>
        <dbReference type="ARBA" id="ARBA00009042"/>
    </source>
</evidence>
<evidence type="ECO:0000313" key="2">
    <source>
        <dbReference type="EMBL" id="RAL61116.1"/>
    </source>
</evidence>
<accession>A0A395ILU1</accession>
<keyword evidence="3" id="KW-1185">Reference proteome</keyword>
<sequence>MSILTTELACTSAPDQVLHLFFQDGQNILEARSPDGGSVWTTQDIIIAKDGDFSGSAMTCYYVDKDAQFDNQPTIHLLYMNQNKNLVEKVKRMKDDNPVWEDVSLPDEVKKGPEQYSRLTGGAFNQSSGWNPNGSQWGYFSASKESKQGLIEIRRTPRDPWHTETVLQENWGDQLPGTSLACTIKSGQIKVFYQHHDYSIRLYESQDSKWHDRGAFVEKDNVQATTPLASTLTKDGKVHLFYVDKNNMIIHSIDGSQHEQLLQFYPGSKLGATSVDNKITLFFRSLNPVGEVGTLENDNGQWKRGTTVIPA</sequence>
<gene>
    <name evidence="2" type="ORF">DID88_010455</name>
</gene>
<dbReference type="OrthoDB" id="3446576at2759"/>
<organism evidence="2 3">
    <name type="scientific">Monilinia fructigena</name>
    <dbReference type="NCBI Taxonomy" id="38457"/>
    <lineage>
        <taxon>Eukaryota</taxon>
        <taxon>Fungi</taxon>
        <taxon>Dikarya</taxon>
        <taxon>Ascomycota</taxon>
        <taxon>Pezizomycotina</taxon>
        <taxon>Leotiomycetes</taxon>
        <taxon>Helotiales</taxon>
        <taxon>Sclerotiniaceae</taxon>
        <taxon>Monilinia</taxon>
    </lineage>
</organism>
<dbReference type="Proteomes" id="UP000249056">
    <property type="component" value="Unassembled WGS sequence"/>
</dbReference>
<protein>
    <submittedName>
        <fullName evidence="2">Uncharacterized protein</fullName>
    </submittedName>
</protein>
<comment type="caution">
    <text evidence="2">The sequence shown here is derived from an EMBL/GenBank/DDBJ whole genome shotgun (WGS) entry which is preliminary data.</text>
</comment>
<dbReference type="InterPro" id="IPR012475">
    <property type="entry name" value="Fungal_lectin"/>
</dbReference>
<name>A0A395ILU1_9HELO</name>
<reference evidence="2 3" key="1">
    <citation type="submission" date="2018-06" db="EMBL/GenBank/DDBJ databases">
        <title>Genome Sequence of the Brown Rot Fungal Pathogen Monilinia fructigena.</title>
        <authorList>
            <person name="Landi L."/>
            <person name="De Miccolis Angelini R.M."/>
            <person name="Pollastro S."/>
            <person name="Abate D."/>
            <person name="Faretra F."/>
            <person name="Romanazzi G."/>
        </authorList>
    </citation>
    <scope>NUCLEOTIDE SEQUENCE [LARGE SCALE GENOMIC DNA]</scope>
    <source>
        <strain evidence="2 3">Mfrg269</strain>
    </source>
</reference>
<comment type="similarity">
    <text evidence="1">Belongs to the fungal fucose-specific lectin family.</text>
</comment>